<evidence type="ECO:0000313" key="1">
    <source>
        <dbReference type="EMBL" id="NUU74780.1"/>
    </source>
</evidence>
<comment type="caution">
    <text evidence="1">The sequence shown here is derived from an EMBL/GenBank/DDBJ whole genome shotgun (WGS) entry which is preliminary data.</text>
</comment>
<name>A0A7Y6BVA3_9BACL</name>
<evidence type="ECO:0000313" key="2">
    <source>
        <dbReference type="Proteomes" id="UP000526125"/>
    </source>
</evidence>
<gene>
    <name evidence="1" type="ORF">HP552_05925</name>
</gene>
<dbReference type="Proteomes" id="UP000526125">
    <property type="component" value="Unassembled WGS sequence"/>
</dbReference>
<keyword evidence="2" id="KW-1185">Reference proteome</keyword>
<proteinExistence type="predicted"/>
<dbReference type="AlphaFoldDB" id="A0A7Y6BVA3"/>
<dbReference type="EMBL" id="JABMCB010000158">
    <property type="protein sequence ID" value="NUU74780.1"/>
    <property type="molecule type" value="Genomic_DNA"/>
</dbReference>
<reference evidence="1 2" key="1">
    <citation type="submission" date="2020-05" db="EMBL/GenBank/DDBJ databases">
        <title>Genome Sequencing of Type Strains.</title>
        <authorList>
            <person name="Lemaire J.F."/>
            <person name="Inderbitzin P."/>
            <person name="Gregorio O.A."/>
            <person name="Collins S.B."/>
            <person name="Wespe N."/>
            <person name="Knight-Connoni V."/>
        </authorList>
    </citation>
    <scope>NUCLEOTIDE SEQUENCE [LARGE SCALE GENOMIC DNA]</scope>
    <source>
        <strain evidence="1 2">LMG 21957</strain>
    </source>
</reference>
<accession>A0A7Y6BVA3</accession>
<organism evidence="1 2">
    <name type="scientific">Paenibacillus xylanilyticus</name>
    <dbReference type="NCBI Taxonomy" id="248903"/>
    <lineage>
        <taxon>Bacteria</taxon>
        <taxon>Bacillati</taxon>
        <taxon>Bacillota</taxon>
        <taxon>Bacilli</taxon>
        <taxon>Bacillales</taxon>
        <taxon>Paenibacillaceae</taxon>
        <taxon>Paenibacillus</taxon>
    </lineage>
</organism>
<sequence length="19" mass="2318">MNKTFRTIFNKSLNLMCQK</sequence>
<protein>
    <submittedName>
        <fullName evidence="1">Uncharacterized protein</fullName>
    </submittedName>
</protein>